<protein>
    <recommendedName>
        <fullName evidence="8">Ubiquitin carboxyl-terminal hydrolase</fullName>
        <ecNumber evidence="8">3.4.19.12</ecNumber>
    </recommendedName>
</protein>
<accession>A0A8K0UIS1</accession>
<dbReference type="Pfam" id="PF01088">
    <property type="entry name" value="Peptidase_C12"/>
    <property type="match status" value="1"/>
</dbReference>
<evidence type="ECO:0000256" key="8">
    <source>
        <dbReference type="RuleBase" id="RU361215"/>
    </source>
</evidence>
<evidence type="ECO:0000256" key="5">
    <source>
        <dbReference type="ARBA" id="ARBA00022801"/>
    </source>
</evidence>
<name>A0A8K0UIS1_9AGAR</name>
<keyword evidence="6 8" id="KW-0788">Thiol protease</keyword>
<evidence type="ECO:0000259" key="9">
    <source>
        <dbReference type="PROSITE" id="PS52048"/>
    </source>
</evidence>
<dbReference type="InterPro" id="IPR001578">
    <property type="entry name" value="Peptidase_C12_UCH"/>
</dbReference>
<dbReference type="InterPro" id="IPR036959">
    <property type="entry name" value="Peptidase_C12_UCH_sf"/>
</dbReference>
<evidence type="ECO:0000256" key="1">
    <source>
        <dbReference type="ARBA" id="ARBA00000707"/>
    </source>
</evidence>
<dbReference type="Proteomes" id="UP000813824">
    <property type="component" value="Unassembled WGS sequence"/>
</dbReference>
<feature type="domain" description="UCH catalytic" evidence="9">
    <location>
        <begin position="10"/>
        <end position="115"/>
    </location>
</feature>
<gene>
    <name evidence="10" type="ORF">BXZ70DRAFT_381182</name>
</gene>
<organism evidence="10 11">
    <name type="scientific">Cristinia sonorae</name>
    <dbReference type="NCBI Taxonomy" id="1940300"/>
    <lineage>
        <taxon>Eukaryota</taxon>
        <taxon>Fungi</taxon>
        <taxon>Dikarya</taxon>
        <taxon>Basidiomycota</taxon>
        <taxon>Agaricomycotina</taxon>
        <taxon>Agaricomycetes</taxon>
        <taxon>Agaricomycetidae</taxon>
        <taxon>Agaricales</taxon>
        <taxon>Pleurotineae</taxon>
        <taxon>Stephanosporaceae</taxon>
        <taxon>Cristinia</taxon>
    </lineage>
</organism>
<dbReference type="AlphaFoldDB" id="A0A8K0UIS1"/>
<evidence type="ECO:0000256" key="7">
    <source>
        <dbReference type="PROSITE-ProRule" id="PRU01393"/>
    </source>
</evidence>
<evidence type="ECO:0000256" key="6">
    <source>
        <dbReference type="ARBA" id="ARBA00022807"/>
    </source>
</evidence>
<dbReference type="InterPro" id="IPR038765">
    <property type="entry name" value="Papain-like_cys_pep_sf"/>
</dbReference>
<keyword evidence="3 8" id="KW-0645">Protease</keyword>
<dbReference type="Gene3D" id="3.40.532.10">
    <property type="entry name" value="Peptidase C12, ubiquitin carboxyl-terminal hydrolase"/>
    <property type="match status" value="1"/>
</dbReference>
<dbReference type="PRINTS" id="PR00707">
    <property type="entry name" value="UBCTHYDRLASE"/>
</dbReference>
<dbReference type="EC" id="3.4.19.12" evidence="8"/>
<dbReference type="PANTHER" id="PTHR10589:SF17">
    <property type="entry name" value="UBIQUITIN CARBOXYL-TERMINAL HYDROLASE"/>
    <property type="match status" value="1"/>
</dbReference>
<comment type="catalytic activity">
    <reaction evidence="1 8">
        <text>Thiol-dependent hydrolysis of ester, thioester, amide, peptide and isopeptide bonds formed by the C-terminal Gly of ubiquitin (a 76-residue protein attached to proteins as an intracellular targeting signal).</text>
        <dbReference type="EC" id="3.4.19.12"/>
    </reaction>
</comment>
<evidence type="ECO:0000313" key="10">
    <source>
        <dbReference type="EMBL" id="KAH8093766.1"/>
    </source>
</evidence>
<keyword evidence="5 8" id="KW-0378">Hydrolase</keyword>
<dbReference type="PROSITE" id="PS52048">
    <property type="entry name" value="UCH_DOMAIN"/>
    <property type="match status" value="1"/>
</dbReference>
<dbReference type="GO" id="GO:0005737">
    <property type="term" value="C:cytoplasm"/>
    <property type="evidence" value="ECO:0007669"/>
    <property type="project" value="TreeGrafter"/>
</dbReference>
<dbReference type="GO" id="GO:0016579">
    <property type="term" value="P:protein deubiquitination"/>
    <property type="evidence" value="ECO:0007669"/>
    <property type="project" value="TreeGrafter"/>
</dbReference>
<keyword evidence="11" id="KW-1185">Reference proteome</keyword>
<comment type="caution">
    <text evidence="10">The sequence shown here is derived from an EMBL/GenBank/DDBJ whole genome shotgun (WGS) entry which is preliminary data.</text>
</comment>
<keyword evidence="4 8" id="KW-0833">Ubl conjugation pathway</keyword>
<comment type="caution">
    <text evidence="7">Lacks conserved residue(s) required for the propagation of feature annotation.</text>
</comment>
<evidence type="ECO:0000313" key="11">
    <source>
        <dbReference type="Proteomes" id="UP000813824"/>
    </source>
</evidence>
<evidence type="ECO:0000256" key="4">
    <source>
        <dbReference type="ARBA" id="ARBA00022786"/>
    </source>
</evidence>
<dbReference type="GO" id="GO:0006511">
    <property type="term" value="P:ubiquitin-dependent protein catabolic process"/>
    <property type="evidence" value="ECO:0007669"/>
    <property type="project" value="UniProtKB-UniRule"/>
</dbReference>
<dbReference type="GO" id="GO:0004843">
    <property type="term" value="F:cysteine-type deubiquitinase activity"/>
    <property type="evidence" value="ECO:0007669"/>
    <property type="project" value="UniProtKB-EC"/>
</dbReference>
<dbReference type="EMBL" id="JAEVFJ010000028">
    <property type="protein sequence ID" value="KAH8093766.1"/>
    <property type="molecule type" value="Genomic_DNA"/>
</dbReference>
<dbReference type="SUPFAM" id="SSF54001">
    <property type="entry name" value="Cysteine proteinases"/>
    <property type="match status" value="1"/>
</dbReference>
<proteinExistence type="inferred from homology"/>
<evidence type="ECO:0000256" key="2">
    <source>
        <dbReference type="ARBA" id="ARBA00009326"/>
    </source>
</evidence>
<reference evidence="10" key="1">
    <citation type="journal article" date="2021" name="New Phytol.">
        <title>Evolutionary innovations through gain and loss of genes in the ectomycorrhizal Boletales.</title>
        <authorList>
            <person name="Wu G."/>
            <person name="Miyauchi S."/>
            <person name="Morin E."/>
            <person name="Kuo A."/>
            <person name="Drula E."/>
            <person name="Varga T."/>
            <person name="Kohler A."/>
            <person name="Feng B."/>
            <person name="Cao Y."/>
            <person name="Lipzen A."/>
            <person name="Daum C."/>
            <person name="Hundley H."/>
            <person name="Pangilinan J."/>
            <person name="Johnson J."/>
            <person name="Barry K."/>
            <person name="LaButti K."/>
            <person name="Ng V."/>
            <person name="Ahrendt S."/>
            <person name="Min B."/>
            <person name="Choi I.G."/>
            <person name="Park H."/>
            <person name="Plett J.M."/>
            <person name="Magnuson J."/>
            <person name="Spatafora J.W."/>
            <person name="Nagy L.G."/>
            <person name="Henrissat B."/>
            <person name="Grigoriev I.V."/>
            <person name="Yang Z.L."/>
            <person name="Xu J."/>
            <person name="Martin F.M."/>
        </authorList>
    </citation>
    <scope>NUCLEOTIDE SEQUENCE</scope>
    <source>
        <strain evidence="10">KKN 215</strain>
    </source>
</reference>
<evidence type="ECO:0000256" key="3">
    <source>
        <dbReference type="ARBA" id="ARBA00022670"/>
    </source>
</evidence>
<sequence length="115" mass="12943">MVTKNLNDTVAVPLEANPEVMNDWAEKAGLVISQDRFYDILGFDDELLDLVPKPVKAVILLFPVLDDVIPQQKEEDVRIAQEGQHPIDETVVWIEQTVHNWCGTMAILHALINGQ</sequence>
<dbReference type="PANTHER" id="PTHR10589">
    <property type="entry name" value="UBIQUITIN CARBOXYL-TERMINAL HYDROLASE"/>
    <property type="match status" value="1"/>
</dbReference>
<comment type="similarity">
    <text evidence="2 7 8">Belongs to the peptidase C12 family.</text>
</comment>
<dbReference type="OrthoDB" id="427186at2759"/>